<dbReference type="InterPro" id="IPR037066">
    <property type="entry name" value="Plug_dom_sf"/>
</dbReference>
<evidence type="ECO:0000313" key="13">
    <source>
        <dbReference type="EMBL" id="MEY8245609.1"/>
    </source>
</evidence>
<dbReference type="Gene3D" id="2.40.170.20">
    <property type="entry name" value="TonB-dependent receptor, beta-barrel domain"/>
    <property type="match status" value="1"/>
</dbReference>
<dbReference type="Proteomes" id="UP001565200">
    <property type="component" value="Unassembled WGS sequence"/>
</dbReference>
<evidence type="ECO:0000256" key="6">
    <source>
        <dbReference type="ARBA" id="ARBA00023136"/>
    </source>
</evidence>
<dbReference type="InterPro" id="IPR012910">
    <property type="entry name" value="Plug_dom"/>
</dbReference>
<comment type="caution">
    <text evidence="13">The sequence shown here is derived from an EMBL/GenBank/DDBJ whole genome shotgun (WGS) entry which is preliminary data.</text>
</comment>
<dbReference type="PROSITE" id="PS52016">
    <property type="entry name" value="TONB_DEPENDENT_REC_3"/>
    <property type="match status" value="1"/>
</dbReference>
<keyword evidence="6 8" id="KW-0472">Membrane</keyword>
<dbReference type="SUPFAM" id="SSF49464">
    <property type="entry name" value="Carboxypeptidase regulatory domain-like"/>
    <property type="match status" value="1"/>
</dbReference>
<dbReference type="Pfam" id="PF00593">
    <property type="entry name" value="TonB_dep_Rec_b-barrel"/>
    <property type="match status" value="1"/>
</dbReference>
<keyword evidence="10" id="KW-0732">Signal</keyword>
<feature type="domain" description="TonB-dependent receptor-like beta-barrel" evidence="11">
    <location>
        <begin position="438"/>
        <end position="948"/>
    </location>
</feature>
<keyword evidence="14" id="KW-1185">Reference proteome</keyword>
<evidence type="ECO:0000256" key="4">
    <source>
        <dbReference type="ARBA" id="ARBA00022692"/>
    </source>
</evidence>
<feature type="signal peptide" evidence="10">
    <location>
        <begin position="1"/>
        <end position="30"/>
    </location>
</feature>
<feature type="chain" id="PRO_5045532894" evidence="10">
    <location>
        <begin position="31"/>
        <end position="994"/>
    </location>
</feature>
<dbReference type="InterPro" id="IPR000531">
    <property type="entry name" value="Beta-barrel_TonB"/>
</dbReference>
<keyword evidence="2 8" id="KW-0813">Transport</keyword>
<protein>
    <submittedName>
        <fullName evidence="13">SusC/RagA family TonB-linked outer membrane protein</fullName>
    </submittedName>
</protein>
<evidence type="ECO:0000256" key="8">
    <source>
        <dbReference type="PROSITE-ProRule" id="PRU01360"/>
    </source>
</evidence>
<dbReference type="Pfam" id="PF07715">
    <property type="entry name" value="Plug"/>
    <property type="match status" value="1"/>
</dbReference>
<keyword evidence="3 8" id="KW-1134">Transmembrane beta strand</keyword>
<evidence type="ECO:0000256" key="3">
    <source>
        <dbReference type="ARBA" id="ARBA00022452"/>
    </source>
</evidence>
<dbReference type="NCBIfam" id="TIGR04057">
    <property type="entry name" value="SusC_RagA_signa"/>
    <property type="match status" value="1"/>
</dbReference>
<dbReference type="Pfam" id="PF13715">
    <property type="entry name" value="CarbopepD_reg_2"/>
    <property type="match status" value="1"/>
</dbReference>
<dbReference type="Gene3D" id="2.60.40.1120">
    <property type="entry name" value="Carboxypeptidase-like, regulatory domain"/>
    <property type="match status" value="1"/>
</dbReference>
<proteinExistence type="inferred from homology"/>
<dbReference type="RefSeq" id="WP_369863481.1">
    <property type="nucleotide sequence ID" value="NZ_JBCLPP010000020.1"/>
</dbReference>
<reference evidence="13 14" key="1">
    <citation type="submission" date="2024-03" db="EMBL/GenBank/DDBJ databases">
        <title>Mouse gut bacterial collection (mGBC) of GemPharmatech.</title>
        <authorList>
            <person name="He Y."/>
            <person name="Dong L."/>
            <person name="Wu D."/>
            <person name="Gao X."/>
            <person name="Lin Z."/>
        </authorList>
    </citation>
    <scope>NUCLEOTIDE SEQUENCE [LARGE SCALE GENOMIC DNA]</scope>
    <source>
        <strain evidence="13 14">54-13</strain>
    </source>
</reference>
<comment type="similarity">
    <text evidence="8 9">Belongs to the TonB-dependent receptor family.</text>
</comment>
<accession>A0ABV4CW43</accession>
<evidence type="ECO:0000256" key="1">
    <source>
        <dbReference type="ARBA" id="ARBA00004571"/>
    </source>
</evidence>
<dbReference type="InterPro" id="IPR023996">
    <property type="entry name" value="TonB-dep_OMP_SusC/RagA"/>
</dbReference>
<evidence type="ECO:0000256" key="10">
    <source>
        <dbReference type="SAM" id="SignalP"/>
    </source>
</evidence>
<dbReference type="SUPFAM" id="SSF56935">
    <property type="entry name" value="Porins"/>
    <property type="match status" value="1"/>
</dbReference>
<dbReference type="InterPro" id="IPR023997">
    <property type="entry name" value="TonB-dep_OMP_SusC/RagA_CS"/>
</dbReference>
<sequence length="994" mass="110295">MKNFNLRELLPAFRIVLCLLLCGITPALWAQQQVSGTVIDSENEPVIGATVWEKGTKDNRTVTNADGRFSISVQPGAVLSISYIGYTTVEVTANNGEPLHIAMSEESHMLDDVVVIGYGSISKKEVTSAVSHVSGKDMLQIGNGNPAMQIQGKVPGLSVENSTGADPNSSVSMQVRGVSSRNAGLGPLVVIDGVPGGSLDNINENDIESIDVLKDGAASAIYGTRGSNGVVVITTKKGAVDGNVHTSYSGFINITDPIRELDVLSADEFRKYNRGEDYGANTDWFKSISKTGVSHSHTLTVSGGTSRTNYRATVDYKDTDGIDLRAGKRQVGARMTVNHTGKDDLYKIILNVTPRNVKYNNADYDAFREAIMINPTIPVMDKDNPGKYTYITAYATNNPVERLKIEQNGGERTFLNWDGTLKVNLFPALCKDERHSLSTQITLAQQIIQNDYSWFRPSTSTVAQESGFDGEAKRSYDKNKQQSLEWLVNYGFSNTKNRVAFMGGYSYQYFVNDGLSAENKDFASDLLGADNLGAGAYMGATAGRKGMSSYRNDSKLIAFFGRLSYSFNDRYFLTASIRHEGSSKFGANNKWGNFPAVSAGWRISQENFMRGINWINDLKIRADYGETGNQDFASYQSLATMASYDLIFYKGQYIQGWGINSNPNVNLKWEKGKNWNAGIDFSLLNYKLEGSVNYYNRKQSDLLGTYSVPVPPNVIANSYVNVGTMKNTGIEIELRYNAVRTKDFDYTLSFIGSTSDNKFVSFSNRLYEGQKFYWMDGFPSYPGNPGPVQRIEEGQRVGNFYTFRYAGVDDNGNWLVYDKSGEKIPVSQGTDADKCVVGNGMPEFTASLTNNFRYRNLDLTLYFRGAFGYQIYDAQDLYYGVMGAAPGTNVLKSAYSENAHITEGKNVHSSYFVHDGDFVKLDVATLGYTWKINRYIEKVRFYLTGRNLFSIRSYNRGLDPDAYCVNGLQPGIPYSKTGYYPSTRQYLFGVQIDF</sequence>
<evidence type="ECO:0000259" key="12">
    <source>
        <dbReference type="Pfam" id="PF07715"/>
    </source>
</evidence>
<name>A0ABV4CW43_9BACT</name>
<dbReference type="NCBIfam" id="TIGR04056">
    <property type="entry name" value="OMP_RagA_SusC"/>
    <property type="match status" value="1"/>
</dbReference>
<dbReference type="Gene3D" id="2.170.130.10">
    <property type="entry name" value="TonB-dependent receptor, plug domain"/>
    <property type="match status" value="1"/>
</dbReference>
<feature type="domain" description="TonB-dependent receptor plug" evidence="12">
    <location>
        <begin position="123"/>
        <end position="230"/>
    </location>
</feature>
<organism evidence="13 14">
    <name type="scientific">Heminiphilus faecis</name>
    <dbReference type="NCBI Taxonomy" id="2601703"/>
    <lineage>
        <taxon>Bacteria</taxon>
        <taxon>Pseudomonadati</taxon>
        <taxon>Bacteroidota</taxon>
        <taxon>Bacteroidia</taxon>
        <taxon>Bacteroidales</taxon>
        <taxon>Muribaculaceae</taxon>
        <taxon>Heminiphilus</taxon>
    </lineage>
</organism>
<dbReference type="InterPro" id="IPR008969">
    <property type="entry name" value="CarboxyPept-like_regulatory"/>
</dbReference>
<dbReference type="InterPro" id="IPR036942">
    <property type="entry name" value="Beta-barrel_TonB_sf"/>
</dbReference>
<dbReference type="EMBL" id="JBCLPP010000020">
    <property type="protein sequence ID" value="MEY8245609.1"/>
    <property type="molecule type" value="Genomic_DNA"/>
</dbReference>
<keyword evidence="7 8" id="KW-0998">Cell outer membrane</keyword>
<keyword evidence="5 9" id="KW-0798">TonB box</keyword>
<evidence type="ECO:0000256" key="2">
    <source>
        <dbReference type="ARBA" id="ARBA00022448"/>
    </source>
</evidence>
<evidence type="ECO:0000313" key="14">
    <source>
        <dbReference type="Proteomes" id="UP001565200"/>
    </source>
</evidence>
<gene>
    <name evidence="13" type="ORF">AAK873_08265</name>
</gene>
<evidence type="ECO:0000256" key="9">
    <source>
        <dbReference type="RuleBase" id="RU003357"/>
    </source>
</evidence>
<evidence type="ECO:0000259" key="11">
    <source>
        <dbReference type="Pfam" id="PF00593"/>
    </source>
</evidence>
<evidence type="ECO:0000256" key="7">
    <source>
        <dbReference type="ARBA" id="ARBA00023237"/>
    </source>
</evidence>
<comment type="subcellular location">
    <subcellularLocation>
        <location evidence="1 8">Cell outer membrane</location>
        <topology evidence="1 8">Multi-pass membrane protein</topology>
    </subcellularLocation>
</comment>
<evidence type="ECO:0000256" key="5">
    <source>
        <dbReference type="ARBA" id="ARBA00023077"/>
    </source>
</evidence>
<keyword evidence="4 8" id="KW-0812">Transmembrane</keyword>
<dbReference type="InterPro" id="IPR039426">
    <property type="entry name" value="TonB-dep_rcpt-like"/>
</dbReference>